<evidence type="ECO:0000313" key="4">
    <source>
        <dbReference type="Proteomes" id="UP000245383"/>
    </source>
</evidence>
<keyword evidence="4" id="KW-1185">Reference proteome</keyword>
<dbReference type="Gene3D" id="1.20.1250.20">
    <property type="entry name" value="MFS general substrate transporter like domains"/>
    <property type="match status" value="1"/>
</dbReference>
<feature type="transmembrane region" description="Helical" evidence="2">
    <location>
        <begin position="852"/>
        <end position="876"/>
    </location>
</feature>
<dbReference type="SUPFAM" id="SSF103473">
    <property type="entry name" value="MFS general substrate transporter"/>
    <property type="match status" value="2"/>
</dbReference>
<reference evidence="3 4" key="1">
    <citation type="journal article" date="2018" name="MBio">
        <title>Comparative Genomics Reveals the Core Gene Toolbox for the Fungus-Insect Symbiosis.</title>
        <authorList>
            <person name="Wang Y."/>
            <person name="Stata M."/>
            <person name="Wang W."/>
            <person name="Stajich J.E."/>
            <person name="White M.M."/>
            <person name="Moncalvo J.M."/>
        </authorList>
    </citation>
    <scope>NUCLEOTIDE SEQUENCE [LARGE SCALE GENOMIC DNA]</scope>
    <source>
        <strain evidence="3 4">SWE-8-4</strain>
    </source>
</reference>
<dbReference type="CDD" id="cd06174">
    <property type="entry name" value="MFS"/>
    <property type="match status" value="1"/>
</dbReference>
<feature type="transmembrane region" description="Helical" evidence="2">
    <location>
        <begin position="1018"/>
        <end position="1038"/>
    </location>
</feature>
<feature type="transmembrane region" description="Helical" evidence="2">
    <location>
        <begin position="1085"/>
        <end position="1106"/>
    </location>
</feature>
<feature type="transmembrane region" description="Helical" evidence="2">
    <location>
        <begin position="422"/>
        <end position="443"/>
    </location>
</feature>
<gene>
    <name evidence="3" type="ORF">BB561_000719</name>
</gene>
<feature type="transmembrane region" description="Helical" evidence="2">
    <location>
        <begin position="956"/>
        <end position="977"/>
    </location>
</feature>
<feature type="transmembrane region" description="Helical" evidence="2">
    <location>
        <begin position="983"/>
        <end position="1006"/>
    </location>
</feature>
<evidence type="ECO:0000256" key="1">
    <source>
        <dbReference type="SAM" id="MobiDB-lite"/>
    </source>
</evidence>
<organism evidence="3 4">
    <name type="scientific">Smittium simulii</name>
    <dbReference type="NCBI Taxonomy" id="133385"/>
    <lineage>
        <taxon>Eukaryota</taxon>
        <taxon>Fungi</taxon>
        <taxon>Fungi incertae sedis</taxon>
        <taxon>Zoopagomycota</taxon>
        <taxon>Kickxellomycotina</taxon>
        <taxon>Harpellomycetes</taxon>
        <taxon>Harpellales</taxon>
        <taxon>Legeriomycetaceae</taxon>
        <taxon>Smittium</taxon>
    </lineage>
</organism>
<feature type="transmembrane region" description="Helical" evidence="2">
    <location>
        <begin position="515"/>
        <end position="538"/>
    </location>
</feature>
<evidence type="ECO:0000256" key="2">
    <source>
        <dbReference type="SAM" id="Phobius"/>
    </source>
</evidence>
<feature type="transmembrane region" description="Helical" evidence="2">
    <location>
        <begin position="545"/>
        <end position="563"/>
    </location>
</feature>
<dbReference type="EMBL" id="MBFR01000017">
    <property type="protein sequence ID" value="PVU97158.1"/>
    <property type="molecule type" value="Genomic_DNA"/>
</dbReference>
<feature type="transmembrane region" description="Helical" evidence="2">
    <location>
        <begin position="569"/>
        <end position="593"/>
    </location>
</feature>
<keyword evidence="2" id="KW-1133">Transmembrane helix</keyword>
<comment type="caution">
    <text evidence="3">The sequence shown here is derived from an EMBL/GenBank/DDBJ whole genome shotgun (WGS) entry which is preliminary data.</text>
</comment>
<proteinExistence type="predicted"/>
<feature type="transmembrane region" description="Helical" evidence="2">
    <location>
        <begin position="696"/>
        <end position="716"/>
    </location>
</feature>
<dbReference type="PANTHER" id="PTHR11360:SF284">
    <property type="entry name" value="EG:103B4.3 PROTEIN-RELATED"/>
    <property type="match status" value="1"/>
</dbReference>
<dbReference type="InterPro" id="IPR036259">
    <property type="entry name" value="MFS_trans_sf"/>
</dbReference>
<dbReference type="GO" id="GO:0008028">
    <property type="term" value="F:monocarboxylic acid transmembrane transporter activity"/>
    <property type="evidence" value="ECO:0007669"/>
    <property type="project" value="TreeGrafter"/>
</dbReference>
<accession>A0A2T9YXV0</accession>
<protein>
    <submittedName>
        <fullName evidence="3">Uncharacterized protein</fullName>
    </submittedName>
</protein>
<dbReference type="Proteomes" id="UP000245383">
    <property type="component" value="Unassembled WGS sequence"/>
</dbReference>
<name>A0A2T9YXV0_9FUNG</name>
<feature type="transmembrane region" description="Helical" evidence="2">
    <location>
        <begin position="658"/>
        <end position="676"/>
    </location>
</feature>
<dbReference type="AlphaFoldDB" id="A0A2T9YXV0"/>
<feature type="transmembrane region" description="Helical" evidence="2">
    <location>
        <begin position="888"/>
        <end position="909"/>
    </location>
</feature>
<dbReference type="PANTHER" id="PTHR11360">
    <property type="entry name" value="MONOCARBOXYLATE TRANSPORTER"/>
    <property type="match status" value="1"/>
</dbReference>
<sequence>MDNNNAEIENSVKKNSKNIFSDLTLYKNILKKPSNAKTSELPGYMSHDETKTKNSIKTIQPKSKDDFSLHKNFGRDDEVKNLNKNISNSNIFQNASKNSQKLTTVSQYSNKNILESSDEYKSYHKDISLISRNYQLKKSTSTDYDSESCLIATQRLNSKNWLDTVENLKKNSANFTLLPGGDTLKSNIEAKKSIKHSVKDNISDDTIRKNNTVDGLQNLLKNTMLTQNKTLSVPAIGLKEIDCSDLKKTDFLKNVPGEIDYNSAIRLKLEDQKLAFAQKENQESDGYDDKSLNNNFRKESSIHPLMALQNCVLDYDILSELNTANATSQNYSSSVKNSVVTNYVLNSQHKSPSISNTKCSDKYELSDGYSEEITFKNLEMSINLPQINEYGNVSDSSDTDSDKSCVYLLNNDKNQKITEKKWISTILSISLIIFMAGICLKFINYKRFFQIVNIKISNIQNNELIRNLSNLDILNNFESFMRSDFNVEISINGMVHSTDLLGRFFIMEILSLDGYFIKIVLTLFICIFSPISGVYIDYFNLREGLIIGIVLVSLGTLLTLIDASSSKIFWIAQAALIGSGYGIIFTLSIIAFYNYYRSKTLHKVFEKSILKYRKNIMGYWSKKGKDKRSQIKDKQTKAKRNLMLYDVLNDIRNSGSKLSLYLLVPLLSQATSIIAIKSYIYKNEENMDRLMQIPKYIGPIFLVLGIILTIFFIHRYDLLDETSRKISRLDSIRVLPNVRILVKPDTAYNKKMSNIDFVIEGLEVNERKLSLTHKLDLQNKFYDNINKPQAEDPELSSNLNSTNSDKKFWVFRGFKWKFFKKIQNALEKVISLHFFKKRIINEKFEMKIQLRWFMLSIFLMSFGISTPCQYIELYAISYGISEVKSSHVGLWLIYFCMFGFLLGSIFAIIKKENITDNIRLKNEGNTENGNNTPNDESSLNDQLLTKVECSTLYNSLVLKTFLISAAVCGLSTLLMGILKPTFFGIFILTIIYGTSLGHLIMSVFVIQYELSVAQYAGTSFGLLVTFVLLPMMIALFIYNSILSPKVTFIIPNQIGENSIPLSQVGAAGSLPTANIKFADNAFKLIFIYSGIIIIFSVLVAMLTFVFSLKLKKRSNSTAEEVDNC</sequence>
<feature type="region of interest" description="Disordered" evidence="1">
    <location>
        <begin position="36"/>
        <end position="55"/>
    </location>
</feature>
<dbReference type="InterPro" id="IPR050327">
    <property type="entry name" value="Proton-linked_MCT"/>
</dbReference>
<keyword evidence="2" id="KW-0812">Transmembrane</keyword>
<evidence type="ECO:0000313" key="3">
    <source>
        <dbReference type="EMBL" id="PVU97158.1"/>
    </source>
</evidence>
<keyword evidence="2" id="KW-0472">Membrane</keyword>